<dbReference type="PANTHER" id="PTHR11439:SF483">
    <property type="entry name" value="PEPTIDE SYNTHASE GLIP-LIKE, PUTATIVE (AFU_ORTHOLOGUE AFUA_3G12920)-RELATED"/>
    <property type="match status" value="1"/>
</dbReference>
<dbReference type="AlphaFoldDB" id="A0A8X7SS68"/>
<organism evidence="2 3">
    <name type="scientific">Tilletia controversa</name>
    <name type="common">dwarf bunt fungus</name>
    <dbReference type="NCBI Taxonomy" id="13291"/>
    <lineage>
        <taxon>Eukaryota</taxon>
        <taxon>Fungi</taxon>
        <taxon>Dikarya</taxon>
        <taxon>Basidiomycota</taxon>
        <taxon>Ustilaginomycotina</taxon>
        <taxon>Exobasidiomycetes</taxon>
        <taxon>Tilletiales</taxon>
        <taxon>Tilletiaceae</taxon>
        <taxon>Tilletia</taxon>
    </lineage>
</organism>
<feature type="domain" description="Reverse transcriptase Ty1/copia-type" evidence="1">
    <location>
        <begin position="3"/>
        <end position="183"/>
    </location>
</feature>
<evidence type="ECO:0000313" key="2">
    <source>
        <dbReference type="EMBL" id="KAE8237113.1"/>
    </source>
</evidence>
<keyword evidence="3" id="KW-1185">Reference proteome</keyword>
<dbReference type="EMBL" id="LWDE02002654">
    <property type="protein sequence ID" value="KAE8237113.1"/>
    <property type="molecule type" value="Genomic_DNA"/>
</dbReference>
<protein>
    <recommendedName>
        <fullName evidence="1">Reverse transcriptase Ty1/copia-type domain-containing protein</fullName>
    </recommendedName>
</protein>
<dbReference type="Pfam" id="PF07727">
    <property type="entry name" value="RVT_2"/>
    <property type="match status" value="1"/>
</dbReference>
<gene>
    <name evidence="2" type="ORF">A4X06_0g9335</name>
</gene>
<dbReference type="InterPro" id="IPR013103">
    <property type="entry name" value="RVT_2"/>
</dbReference>
<name>A0A8X7SS68_9BASI</name>
<reference evidence="2" key="1">
    <citation type="submission" date="2016-04" db="EMBL/GenBank/DDBJ databases">
        <authorList>
            <person name="Nguyen H.D."/>
            <person name="Samba Siva P."/>
            <person name="Cullis J."/>
            <person name="Levesque C.A."/>
            <person name="Hambleton S."/>
        </authorList>
    </citation>
    <scope>NUCLEOTIDE SEQUENCE</scope>
    <source>
        <strain evidence="2">DAOMC 236426</strain>
    </source>
</reference>
<proteinExistence type="predicted"/>
<comment type="caution">
    <text evidence="2">The sequence shown here is derived from an EMBL/GenBank/DDBJ whole genome shotgun (WGS) entry which is preliminary data.</text>
</comment>
<dbReference type="CDD" id="cd09272">
    <property type="entry name" value="RNase_HI_RT_Ty1"/>
    <property type="match status" value="1"/>
</dbReference>
<accession>A0A8X7SS68</accession>
<dbReference type="PANTHER" id="PTHR11439">
    <property type="entry name" value="GAG-POL-RELATED RETROTRANSPOSON"/>
    <property type="match status" value="1"/>
</dbReference>
<evidence type="ECO:0000259" key="1">
    <source>
        <dbReference type="Pfam" id="PF07727"/>
    </source>
</evidence>
<reference evidence="2" key="2">
    <citation type="journal article" date="2019" name="IMA Fungus">
        <title>Genome sequencing and comparison of five Tilletia species to identify candidate genes for the detection of regulated species infecting wheat.</title>
        <authorList>
            <person name="Nguyen H.D.T."/>
            <person name="Sultana T."/>
            <person name="Kesanakurti P."/>
            <person name="Hambleton S."/>
        </authorList>
    </citation>
    <scope>NUCLEOTIDE SEQUENCE</scope>
    <source>
        <strain evidence="2">DAOMC 236426</strain>
    </source>
</reference>
<dbReference type="Proteomes" id="UP000077684">
    <property type="component" value="Unassembled WGS sequence"/>
</dbReference>
<dbReference type="SUPFAM" id="SSF56672">
    <property type="entry name" value="DNA/RNA polymerases"/>
    <property type="match status" value="1"/>
</dbReference>
<dbReference type="InterPro" id="IPR043502">
    <property type="entry name" value="DNA/RNA_pol_sf"/>
</dbReference>
<sequence>MTSLRIFFVEAAVQGLMVWQMDAETAFLNPKMDRVLYISFPEGWKQQDPKATGLLVRKGLYGFKQSARLWWLDVVSKLRDLGFVHSDADWGIFVRVEPNGNRTIVFVYVDDFLIAAKTQALIDSVREGLKASYRMTDIGLVSSVLGIKVQQLDNGFALSQGHYIDTVLERFNMTNCRPESSPMAVGTKLVPEGVPLTDAQLFQALIGCLMWIALSTRPDISFVVSALSRFNGCPTQAHYQAALRVLRYLKATRDLALVLAPVKIDGQPELTGYSDADWAGNVEDRRSQSGYVFKLYGATVSWGSLRQQCVSLSSVESEYVALTEAVKDAIWLRTAVLAYDQTAPQAVGIVLKGDNQGSIALAQNPGWHRRTKHIDLRYHFVRWQVEEGAIKLEYVGTSDQVADIFTKATPTLLDICIIHDTWVETGLTF</sequence>
<evidence type="ECO:0000313" key="3">
    <source>
        <dbReference type="Proteomes" id="UP000077684"/>
    </source>
</evidence>